<protein>
    <submittedName>
        <fullName evidence="2">Uncharacterized protein</fullName>
    </submittedName>
</protein>
<evidence type="ECO:0000256" key="1">
    <source>
        <dbReference type="SAM" id="SignalP"/>
    </source>
</evidence>
<feature type="signal peptide" evidence="1">
    <location>
        <begin position="1"/>
        <end position="22"/>
    </location>
</feature>
<dbReference type="Proteomes" id="UP000836402">
    <property type="component" value="Unassembled WGS sequence"/>
</dbReference>
<feature type="chain" id="PRO_5045080706" evidence="1">
    <location>
        <begin position="23"/>
        <end position="78"/>
    </location>
</feature>
<accession>A0ABN7IKV8</accession>
<evidence type="ECO:0000313" key="3">
    <source>
        <dbReference type="Proteomes" id="UP000836402"/>
    </source>
</evidence>
<proteinExistence type="predicted"/>
<dbReference type="EMBL" id="CAJHJG010001007">
    <property type="protein sequence ID" value="CAD6908086.1"/>
    <property type="molecule type" value="Genomic_DNA"/>
</dbReference>
<organism evidence="2 3">
    <name type="scientific">Tilletia caries</name>
    <name type="common">wheat bunt fungus</name>
    <dbReference type="NCBI Taxonomy" id="13290"/>
    <lineage>
        <taxon>Eukaryota</taxon>
        <taxon>Fungi</taxon>
        <taxon>Dikarya</taxon>
        <taxon>Basidiomycota</taxon>
        <taxon>Ustilaginomycotina</taxon>
        <taxon>Exobasidiomycetes</taxon>
        <taxon>Tilletiales</taxon>
        <taxon>Tilletiaceae</taxon>
        <taxon>Tilletia</taxon>
    </lineage>
</organism>
<keyword evidence="1" id="KW-0732">Signal</keyword>
<gene>
    <name evidence="2" type="ORF">JKIAZH3_G2810</name>
</gene>
<keyword evidence="3" id="KW-1185">Reference proteome</keyword>
<sequence>MVKLRFLFPMTLLLVAITSVDSAPVSKSIDDPSEALSPRYNVPLHARLRGTSPELAMEAYDRYREYLQCEQRLYHTYF</sequence>
<comment type="caution">
    <text evidence="2">The sequence shown here is derived from an EMBL/GenBank/DDBJ whole genome shotgun (WGS) entry which is preliminary data.</text>
</comment>
<name>A0ABN7IKV8_9BASI</name>
<reference evidence="2" key="1">
    <citation type="submission" date="2020-10" db="EMBL/GenBank/DDBJ databases">
        <authorList>
            <person name="Sedaghatjoo S."/>
        </authorList>
    </citation>
    <scope>NUCLEOTIDE SEQUENCE</scope>
    <source>
        <strain evidence="2">AZH3</strain>
    </source>
</reference>
<evidence type="ECO:0000313" key="2">
    <source>
        <dbReference type="EMBL" id="CAD6908086.1"/>
    </source>
</evidence>